<protein>
    <submittedName>
        <fullName evidence="10">TonB-dependent receptor</fullName>
    </submittedName>
</protein>
<dbReference type="Pfam" id="PF13715">
    <property type="entry name" value="CarbopepD_reg_2"/>
    <property type="match status" value="1"/>
</dbReference>
<reference evidence="10 11" key="1">
    <citation type="submission" date="2019-01" db="EMBL/GenBank/DDBJ databases">
        <title>Cytophagaceae bacterium strain CAR-16.</title>
        <authorList>
            <person name="Chen W.-M."/>
        </authorList>
    </citation>
    <scope>NUCLEOTIDE SEQUENCE [LARGE SCALE GENOMIC DNA]</scope>
    <source>
        <strain evidence="10 11">CAR-16</strain>
    </source>
</reference>
<keyword evidence="6 7" id="KW-0998">Cell outer membrane</keyword>
<keyword evidence="10" id="KW-0675">Receptor</keyword>
<dbReference type="InterPro" id="IPR036942">
    <property type="entry name" value="Beta-barrel_TonB_sf"/>
</dbReference>
<comment type="similarity">
    <text evidence="7">Belongs to the TonB-dependent receptor family.</text>
</comment>
<name>A0A4Q1C3B9_9BACT</name>
<dbReference type="InterPro" id="IPR008969">
    <property type="entry name" value="CarboxyPept-like_regulatory"/>
</dbReference>
<keyword evidence="11" id="KW-1185">Reference proteome</keyword>
<dbReference type="OrthoDB" id="905812at2"/>
<evidence type="ECO:0000256" key="6">
    <source>
        <dbReference type="ARBA" id="ARBA00023237"/>
    </source>
</evidence>
<proteinExistence type="inferred from homology"/>
<dbReference type="EMBL" id="SDHY01000001">
    <property type="protein sequence ID" value="RXK52601.1"/>
    <property type="molecule type" value="Genomic_DNA"/>
</dbReference>
<dbReference type="AlphaFoldDB" id="A0A4Q1C3B9"/>
<keyword evidence="3 7" id="KW-1134">Transmembrane beta strand</keyword>
<organism evidence="10 11">
    <name type="scientific">Aquirufa rosea</name>
    <dbReference type="NCBI Taxonomy" id="2509241"/>
    <lineage>
        <taxon>Bacteria</taxon>
        <taxon>Pseudomonadati</taxon>
        <taxon>Bacteroidota</taxon>
        <taxon>Cytophagia</taxon>
        <taxon>Cytophagales</taxon>
        <taxon>Flectobacillaceae</taxon>
        <taxon>Aquirufa</taxon>
    </lineage>
</organism>
<feature type="domain" description="TonB-dependent receptor plug" evidence="8">
    <location>
        <begin position="133"/>
        <end position="219"/>
    </location>
</feature>
<dbReference type="Gene3D" id="2.40.170.20">
    <property type="entry name" value="TonB-dependent receptor, beta-barrel domain"/>
    <property type="match status" value="1"/>
</dbReference>
<dbReference type="InterPro" id="IPR039426">
    <property type="entry name" value="TonB-dep_rcpt-like"/>
</dbReference>
<evidence type="ECO:0000256" key="7">
    <source>
        <dbReference type="PROSITE-ProRule" id="PRU01360"/>
    </source>
</evidence>
<evidence type="ECO:0000256" key="5">
    <source>
        <dbReference type="ARBA" id="ARBA00023136"/>
    </source>
</evidence>
<dbReference type="Proteomes" id="UP000289455">
    <property type="component" value="Unassembled WGS sequence"/>
</dbReference>
<comment type="caution">
    <text evidence="10">The sequence shown here is derived from an EMBL/GenBank/DDBJ whole genome shotgun (WGS) entry which is preliminary data.</text>
</comment>
<dbReference type="PANTHER" id="PTHR40980">
    <property type="entry name" value="PLUG DOMAIN-CONTAINING PROTEIN"/>
    <property type="match status" value="1"/>
</dbReference>
<evidence type="ECO:0000256" key="2">
    <source>
        <dbReference type="ARBA" id="ARBA00022448"/>
    </source>
</evidence>
<feature type="domain" description="Outer membrane protein beta-barrel" evidence="9">
    <location>
        <begin position="390"/>
        <end position="798"/>
    </location>
</feature>
<evidence type="ECO:0000313" key="10">
    <source>
        <dbReference type="EMBL" id="RXK52601.1"/>
    </source>
</evidence>
<dbReference type="SUPFAM" id="SSF49464">
    <property type="entry name" value="Carboxypeptidase regulatory domain-like"/>
    <property type="match status" value="1"/>
</dbReference>
<dbReference type="PANTHER" id="PTHR40980:SF4">
    <property type="entry name" value="TONB-DEPENDENT RECEPTOR-LIKE BETA-BARREL DOMAIN-CONTAINING PROTEIN"/>
    <property type="match status" value="1"/>
</dbReference>
<keyword evidence="5 7" id="KW-0472">Membrane</keyword>
<evidence type="ECO:0000256" key="1">
    <source>
        <dbReference type="ARBA" id="ARBA00004571"/>
    </source>
</evidence>
<comment type="subcellular location">
    <subcellularLocation>
        <location evidence="1 7">Cell outer membrane</location>
        <topology evidence="1 7">Multi-pass membrane protein</topology>
    </subcellularLocation>
</comment>
<accession>A0A4Q1C3B9</accession>
<dbReference type="InterPro" id="IPR012910">
    <property type="entry name" value="Plug_dom"/>
</dbReference>
<dbReference type="RefSeq" id="WP_129026040.1">
    <property type="nucleotide sequence ID" value="NZ_SDHY01000001.1"/>
</dbReference>
<dbReference type="InterPro" id="IPR041700">
    <property type="entry name" value="OMP_b-brl_3"/>
</dbReference>
<evidence type="ECO:0000256" key="4">
    <source>
        <dbReference type="ARBA" id="ARBA00022692"/>
    </source>
</evidence>
<dbReference type="InterPro" id="IPR037066">
    <property type="entry name" value="Plug_dom_sf"/>
</dbReference>
<gene>
    <name evidence="10" type="ORF">ESB04_02825</name>
</gene>
<dbReference type="SUPFAM" id="SSF56935">
    <property type="entry name" value="Porins"/>
    <property type="match status" value="1"/>
</dbReference>
<dbReference type="Gene3D" id="2.170.130.10">
    <property type="entry name" value="TonB-dependent receptor, plug domain"/>
    <property type="match status" value="1"/>
</dbReference>
<dbReference type="PROSITE" id="PS52016">
    <property type="entry name" value="TONB_DEPENDENT_REC_3"/>
    <property type="match status" value="1"/>
</dbReference>
<evidence type="ECO:0000313" key="11">
    <source>
        <dbReference type="Proteomes" id="UP000289455"/>
    </source>
</evidence>
<dbReference type="Pfam" id="PF14905">
    <property type="entry name" value="OMP_b-brl_3"/>
    <property type="match status" value="1"/>
</dbReference>
<evidence type="ECO:0000256" key="3">
    <source>
        <dbReference type="ARBA" id="ARBA00022452"/>
    </source>
</evidence>
<sequence length="819" mass="92929">MKNYVLSLAFLFTSFLGLSQKENRIQGKLIDSLSSEPLSFATIRLESKSQSNQVKGLIADEKGIFELKDVREDKYIIRIEYVGYRTKYLEINMNDASPQLDLGIISLVPQNQMLESVSVTSNKPNVIATLEKQIFKADQFEVAKGGTATDVLRNIPSIMVNAEGELSMRGSKGFLILINGKPTQVDATTILSQITANSIERIEMITAPSAKYDADGKAGIINIVTKKGSNDGWSLSGNLQYGLPRLKQYLNASEPYRYGIDFSTNYRMGKWDISTSLNYLKNDIAGRRVGDVNTTINNIYTSFPSEGERSFKRDNYGLRTSIIYSPSTQDDWVLGVYLGEREQYRTADITYNNVKTDLLTNSVIGRANYYNANLVLKSGSFRVYNLDYTHRFQDKSSISVSGLYEYAMIDGYTKNRNLNIKNYADTLQYTLNTGRNPLDAYRFKFDYDKTIGIGKLSIGYQYRYQLQKGMFNYFEKAGNFTSLVFNPSFSANIEVVNRIHGLYAQYAGVYQKLEFSTGLRYENAFREFKADKLANSAILDLSNLFPSANLMYHMKDDLSIKLAYSRRVQRSTNNELNPYPEREHSETLEQGDPNIKPEFVGIIETGVTKDFKKASLYINLYTQQIDNIVNRVNSIYNDTILNRIYTNAGKASLWGSELGLTLNLINKLKIFLGGNVYSLKINGEIFNNSVAVNSTGTVYSINSNISYQINNSLSTQFNLSYLSAKNTAQGIDSRFYQPNFSVKKVLFDNKLFLTVLWQNAALGNMKVNEQSISTWGRNFYTTTNYIQERNIIMLNLSYNFKSSEKKSKLPTSEFGEREF</sequence>
<dbReference type="GO" id="GO:0009279">
    <property type="term" value="C:cell outer membrane"/>
    <property type="evidence" value="ECO:0007669"/>
    <property type="project" value="UniProtKB-SubCell"/>
</dbReference>
<evidence type="ECO:0000259" key="9">
    <source>
        <dbReference type="Pfam" id="PF14905"/>
    </source>
</evidence>
<dbReference type="Pfam" id="PF07715">
    <property type="entry name" value="Plug"/>
    <property type="match status" value="1"/>
</dbReference>
<evidence type="ECO:0000259" key="8">
    <source>
        <dbReference type="Pfam" id="PF07715"/>
    </source>
</evidence>
<keyword evidence="4 7" id="KW-0812">Transmembrane</keyword>
<keyword evidence="2 7" id="KW-0813">Transport</keyword>